<organism evidence="2 3">
    <name type="scientific">Rhizobium gallicum</name>
    <dbReference type="NCBI Taxonomy" id="56730"/>
    <lineage>
        <taxon>Bacteria</taxon>
        <taxon>Pseudomonadati</taxon>
        <taxon>Pseudomonadota</taxon>
        <taxon>Alphaproteobacteria</taxon>
        <taxon>Hyphomicrobiales</taxon>
        <taxon>Rhizobiaceae</taxon>
        <taxon>Rhizobium/Agrobacterium group</taxon>
        <taxon>Rhizobium</taxon>
    </lineage>
</organism>
<accession>A0A1L5NXD5</accession>
<feature type="chain" id="PRO_5013176805" description="PEP-CTERM domain-containing protein" evidence="1">
    <location>
        <begin position="23"/>
        <end position="164"/>
    </location>
</feature>
<protein>
    <recommendedName>
        <fullName evidence="4">PEP-CTERM domain-containing protein</fullName>
    </recommendedName>
</protein>
<dbReference type="EMBL" id="CP017105">
    <property type="protein sequence ID" value="APO72564.1"/>
    <property type="molecule type" value="Genomic_DNA"/>
</dbReference>
<evidence type="ECO:0008006" key="4">
    <source>
        <dbReference type="Google" id="ProtNLM"/>
    </source>
</evidence>
<dbReference type="RefSeq" id="WP_156886652.1">
    <property type="nucleotide sequence ID" value="NZ_CP017105.1"/>
</dbReference>
<dbReference type="OrthoDB" id="9947450at2"/>
<sequence length="164" mass="16554">MRIKFLAVVAMLMLASPVTASAFDDTVTASKGTGFDHLFSQVFSLVAGSYNFGLTVGPHSNPSSNPGGTITATLLDSFDNAVAQLTGTTSNGATASSSSLLSLSAGNYKIAWSGAATKATIQGTASVNVQAVPGPEAGAGLGALAMGGVALWLKRRRRDETLTA</sequence>
<keyword evidence="1" id="KW-0732">Signal</keyword>
<evidence type="ECO:0000313" key="3">
    <source>
        <dbReference type="Proteomes" id="UP000184749"/>
    </source>
</evidence>
<keyword evidence="2" id="KW-0614">Plasmid</keyword>
<proteinExistence type="predicted"/>
<evidence type="ECO:0000256" key="1">
    <source>
        <dbReference type="SAM" id="SignalP"/>
    </source>
</evidence>
<feature type="signal peptide" evidence="1">
    <location>
        <begin position="1"/>
        <end position="22"/>
    </location>
</feature>
<reference evidence="2 3" key="1">
    <citation type="submission" date="2016-09" db="EMBL/GenBank/DDBJ databases">
        <title>The complete genome sequences of Rhizobium gallicum, symbiovars gallicum and phaseoli, symbionts associated to common bean (Phaseolus vulgaris).</title>
        <authorList>
            <person name="Bustos P."/>
            <person name="Santamaria R.I."/>
            <person name="Perez-Carrascal O.M."/>
            <person name="Juarez S."/>
            <person name="Lozano L."/>
            <person name="Martinez-Flores I."/>
            <person name="Martinez-Romero E."/>
            <person name="Cevallos M."/>
            <person name="Romero D."/>
            <person name="Davila G."/>
            <person name="Gonzalez V."/>
        </authorList>
    </citation>
    <scope>NUCLEOTIDE SEQUENCE [LARGE SCALE GENOMIC DNA]</scope>
    <source>
        <strain evidence="2 3">IE4872</strain>
        <plasmid evidence="3">prgalie4872d</plasmid>
    </source>
</reference>
<dbReference type="AlphaFoldDB" id="A0A1L5NXD5"/>
<gene>
    <name evidence="2" type="ORF">IE4872_PD02050</name>
</gene>
<evidence type="ECO:0000313" key="2">
    <source>
        <dbReference type="EMBL" id="APO72564.1"/>
    </source>
</evidence>
<name>A0A1L5NXD5_9HYPH</name>
<dbReference type="Proteomes" id="UP000184749">
    <property type="component" value="Plasmid pRgalIE4872d"/>
</dbReference>
<geneLocation type="plasmid" evidence="3">
    <name>prgalie4872d</name>
</geneLocation>